<dbReference type="AlphaFoldDB" id="A0AAJ1MAS8"/>
<evidence type="ECO:0008006" key="4">
    <source>
        <dbReference type="Google" id="ProtNLM"/>
    </source>
</evidence>
<protein>
    <recommendedName>
        <fullName evidence="4">Large polyvalent protein-associated domain-containing protein</fullName>
    </recommendedName>
</protein>
<dbReference type="Proteomes" id="UP001220670">
    <property type="component" value="Unassembled WGS sequence"/>
</dbReference>
<feature type="compositionally biased region" description="Basic and acidic residues" evidence="1">
    <location>
        <begin position="643"/>
        <end position="655"/>
    </location>
</feature>
<evidence type="ECO:0000256" key="1">
    <source>
        <dbReference type="SAM" id="MobiDB-lite"/>
    </source>
</evidence>
<reference evidence="2" key="1">
    <citation type="submission" date="2023-01" db="EMBL/GenBank/DDBJ databases">
        <title>Genome analysis of 13 Lactobacillus isolated from gut of wild boar.</title>
        <authorList>
            <person name="Papp P."/>
            <person name="Libisch B."/>
            <person name="Nagy T."/>
            <person name="Olasz F."/>
        </authorList>
    </citation>
    <scope>NUCLEOTIDE SEQUENCE</scope>
    <source>
        <strain evidence="2">F146</strain>
    </source>
</reference>
<sequence length="695" mass="80302">MTDKIKDSQNTDEVKYPLISMLKDKYGISSVSKSIKISAKDDLYDIYRKTADFIWKNGTWSVDDYKQAIKDQLSYATALNDDADYYNVQYVKELSDDDPNVKTIRSAMRSSNKKQDFKIFSFMAKKENPVNGIKPSPNPFVDNSICKGFFAIDMNNASGTMHNTSYCLRSDRNFKWIVGNANRILGYNKLAVDITKSFTEDFLTTDSFAESPTMGSQNSVVSLSTHLHAVLQVLSTARYKKHWKWMAYRCIYHKLDELETTVERNGSLIEVSTNLSILETIGSWSYQDFMRYTEPSESDDDNDQSRIYRMFDDVSVSMSTRILPFQWLLLRFAYQLLKYIEDYLQQTYSIVKLQKYEREVDHQSRTPVFLEKKNINETTRQIMKSTKLNSFFSSVELDNDVDLNLFNSFESEAMRLMELLPKPDHKAVLRLRKLGNFRASGLFVPFTNTLIVDFRTPDQIYSAVKNDLSFHRVGKAGYSSFVHEYGHYLDYNLDQNIHALSMSKQFSSIVRSYRNEVMNHADDFPKSGKYSIDYFCTPTEVFARSFEIFVKHIGLRSNLIGVKDEYDFSSGSVEYRCFTPEIREMLFSYFNSIDSFSRLNGKLNVDLTVLMKKDNLLNESDNDNNNAESDLQNVENPMLAGSHKSDLQEKDKSESELNLDSENTDQSMKSKLGDVNEPVLVEHKVNSGLTEYLLF</sequence>
<dbReference type="RefSeq" id="WP_272225701.1">
    <property type="nucleotide sequence ID" value="NZ_JAQONE010000003.1"/>
</dbReference>
<feature type="region of interest" description="Disordered" evidence="1">
    <location>
        <begin position="639"/>
        <end position="673"/>
    </location>
</feature>
<comment type="caution">
    <text evidence="2">The sequence shown here is derived from an EMBL/GenBank/DDBJ whole genome shotgun (WGS) entry which is preliminary data.</text>
</comment>
<dbReference type="EMBL" id="JAQONE010000003">
    <property type="protein sequence ID" value="MDC2828973.1"/>
    <property type="molecule type" value="Genomic_DNA"/>
</dbReference>
<evidence type="ECO:0000313" key="3">
    <source>
        <dbReference type="Proteomes" id="UP001220670"/>
    </source>
</evidence>
<accession>A0AAJ1MAS8</accession>
<name>A0AAJ1MAS8_LIMMU</name>
<gene>
    <name evidence="2" type="ORF">PO250_01305</name>
</gene>
<organism evidence="2 3">
    <name type="scientific">Limosilactobacillus mucosae</name>
    <name type="common">Lactobacillus mucosae</name>
    <dbReference type="NCBI Taxonomy" id="97478"/>
    <lineage>
        <taxon>Bacteria</taxon>
        <taxon>Bacillati</taxon>
        <taxon>Bacillota</taxon>
        <taxon>Bacilli</taxon>
        <taxon>Lactobacillales</taxon>
        <taxon>Lactobacillaceae</taxon>
        <taxon>Limosilactobacillus</taxon>
    </lineage>
</organism>
<proteinExistence type="predicted"/>
<evidence type="ECO:0000313" key="2">
    <source>
        <dbReference type="EMBL" id="MDC2828973.1"/>
    </source>
</evidence>